<dbReference type="Gene3D" id="3.30.70.1290">
    <property type="entry name" value="Transposase IS200-like"/>
    <property type="match status" value="1"/>
</dbReference>
<dbReference type="EMBL" id="MNYY01000055">
    <property type="protein sequence ID" value="OIP71955.1"/>
    <property type="molecule type" value="Genomic_DNA"/>
</dbReference>
<feature type="domain" description="Transposase IS200-like" evidence="1">
    <location>
        <begin position="9"/>
        <end position="123"/>
    </location>
</feature>
<evidence type="ECO:0000313" key="2">
    <source>
        <dbReference type="EMBL" id="OIP71955.1"/>
    </source>
</evidence>
<dbReference type="Proteomes" id="UP000182763">
    <property type="component" value="Unassembled WGS sequence"/>
</dbReference>
<dbReference type="InterPro" id="IPR002686">
    <property type="entry name" value="Transposase_17"/>
</dbReference>
<dbReference type="GO" id="GO:0004803">
    <property type="term" value="F:transposase activity"/>
    <property type="evidence" value="ECO:0007669"/>
    <property type="project" value="InterPro"/>
</dbReference>
<dbReference type="PANTHER" id="PTHR34322:SF2">
    <property type="entry name" value="TRANSPOSASE IS200-LIKE DOMAIN-CONTAINING PROTEIN"/>
    <property type="match status" value="1"/>
</dbReference>
<name>A0A1J5GI44_9BACT</name>
<dbReference type="GO" id="GO:0006313">
    <property type="term" value="P:DNA transposition"/>
    <property type="evidence" value="ECO:0007669"/>
    <property type="project" value="InterPro"/>
</dbReference>
<protein>
    <recommendedName>
        <fullName evidence="1">Transposase IS200-like domain-containing protein</fullName>
    </recommendedName>
</protein>
<dbReference type="Gene3D" id="1.10.1750.10">
    <property type="match status" value="1"/>
</dbReference>
<dbReference type="PANTHER" id="PTHR34322">
    <property type="entry name" value="TRANSPOSASE, Y1_TNP DOMAIN-CONTAINING"/>
    <property type="match status" value="1"/>
</dbReference>
<dbReference type="Pfam" id="PF01797">
    <property type="entry name" value="Y1_Tnp"/>
    <property type="match status" value="1"/>
</dbReference>
<dbReference type="AlphaFoldDB" id="A0A1J5GI44"/>
<dbReference type="InterPro" id="IPR036515">
    <property type="entry name" value="Transposase_17_sf"/>
</dbReference>
<dbReference type="GO" id="GO:0043565">
    <property type="term" value="F:sequence-specific DNA binding"/>
    <property type="evidence" value="ECO:0007669"/>
    <property type="project" value="InterPro"/>
</dbReference>
<dbReference type="SUPFAM" id="SSF143422">
    <property type="entry name" value="Transposase IS200-like"/>
    <property type="match status" value="1"/>
</dbReference>
<evidence type="ECO:0000259" key="1">
    <source>
        <dbReference type="SMART" id="SM01321"/>
    </source>
</evidence>
<dbReference type="SUPFAM" id="SSF48295">
    <property type="entry name" value="TrpR-like"/>
    <property type="match status" value="1"/>
</dbReference>
<dbReference type="InterPro" id="IPR010921">
    <property type="entry name" value="Trp_repressor/repl_initiator"/>
</dbReference>
<comment type="caution">
    <text evidence="2">The sequence shown here is derived from an EMBL/GenBank/DDBJ whole genome shotgun (WGS) entry which is preliminary data.</text>
</comment>
<proteinExistence type="predicted"/>
<dbReference type="SMART" id="SM01321">
    <property type="entry name" value="Y1_Tnp"/>
    <property type="match status" value="1"/>
</dbReference>
<dbReference type="STRING" id="1805029.AUK42_02850"/>
<organism evidence="2 3">
    <name type="scientific">Candidatus Infernicultor aquiphilus</name>
    <dbReference type="NCBI Taxonomy" id="1805029"/>
    <lineage>
        <taxon>Bacteria</taxon>
        <taxon>Pseudomonadati</taxon>
        <taxon>Atribacterota</taxon>
        <taxon>Candidatus Phoenicimicrobiia</taxon>
        <taxon>Candidatus Pheonicimicrobiales</taxon>
        <taxon>Candidatus Phoenicimicrobiaceae</taxon>
        <taxon>Candidatus Infernicultor</taxon>
    </lineage>
</organism>
<reference evidence="2 3" key="1">
    <citation type="journal article" date="2016" name="Environ. Microbiol.">
        <title>Genomic resolution of a cold subsurface aquifer community provides metabolic insights for novel microbes adapted to high CO concentrations.</title>
        <authorList>
            <person name="Probst A.J."/>
            <person name="Castelle C.J."/>
            <person name="Singh A."/>
            <person name="Brown C.T."/>
            <person name="Anantharaman K."/>
            <person name="Sharon I."/>
            <person name="Hug L.A."/>
            <person name="Burstein D."/>
            <person name="Emerson J.B."/>
            <person name="Thomas B.C."/>
            <person name="Banfield J.F."/>
        </authorList>
    </citation>
    <scope>NUCLEOTIDE SEQUENCE [LARGE SCALE GENOMIC DNA]</scope>
    <source>
        <strain evidence="2">CG2_30_33_13</strain>
    </source>
</reference>
<accession>A0A1J5GI44</accession>
<gene>
    <name evidence="2" type="ORF">AUK42_02850</name>
</gene>
<evidence type="ECO:0000313" key="3">
    <source>
        <dbReference type="Proteomes" id="UP000182763"/>
    </source>
</evidence>
<sequence>MARALRIKYKNALYHITSRGNERRNIFADDPDRDFFLQTLKESLNTYNVILYSYVLMSNHFHLLLETPLANLSEFMRQFNITYTSYYNRKYNRVGHLYQGRYKSILVQKDNYLHILSRYIHLNPVRVVKMENVPLSEKEKYLRHFKWSSLKGYINKDNTQSFVNYQTILLEYGGDNQKGRNNYWQALQSDLSSKLEIKKQIIGNSILGNKQFVQEIEEKYLLKKEKEIPSVRKIHSYCTKDKVIEIACREIGKTWEQLKSTPNSHRQILMEMLYRYTGLNNREIGELMALDYSTVSVGRRRLRGKLFNDSELRDLVRRIEEGCQE</sequence>